<evidence type="ECO:0000313" key="1">
    <source>
        <dbReference type="EMBL" id="SVB27538.1"/>
    </source>
</evidence>
<name>A0A382CMU4_9ZZZZ</name>
<feature type="non-terminal residue" evidence="1">
    <location>
        <position position="36"/>
    </location>
</feature>
<reference evidence="1" key="1">
    <citation type="submission" date="2018-05" db="EMBL/GenBank/DDBJ databases">
        <authorList>
            <person name="Lanie J.A."/>
            <person name="Ng W.-L."/>
            <person name="Kazmierczak K.M."/>
            <person name="Andrzejewski T.M."/>
            <person name="Davidsen T.M."/>
            <person name="Wayne K.J."/>
            <person name="Tettelin H."/>
            <person name="Glass J.I."/>
            <person name="Rusch D."/>
            <person name="Podicherti R."/>
            <person name="Tsui H.-C.T."/>
            <person name="Winkler M.E."/>
        </authorList>
    </citation>
    <scope>NUCLEOTIDE SEQUENCE</scope>
</reference>
<dbReference type="EMBL" id="UINC01035320">
    <property type="protein sequence ID" value="SVB27538.1"/>
    <property type="molecule type" value="Genomic_DNA"/>
</dbReference>
<accession>A0A382CMU4</accession>
<feature type="non-terminal residue" evidence="1">
    <location>
        <position position="1"/>
    </location>
</feature>
<proteinExistence type="predicted"/>
<organism evidence="1">
    <name type="scientific">marine metagenome</name>
    <dbReference type="NCBI Taxonomy" id="408172"/>
    <lineage>
        <taxon>unclassified sequences</taxon>
        <taxon>metagenomes</taxon>
        <taxon>ecological metagenomes</taxon>
    </lineage>
</organism>
<gene>
    <name evidence="1" type="ORF">METZ01_LOCUS180392</name>
</gene>
<protein>
    <submittedName>
        <fullName evidence="1">Uncharacterized protein</fullName>
    </submittedName>
</protein>
<dbReference type="AlphaFoldDB" id="A0A382CMU4"/>
<sequence>VLINTFGSGSVSARFSGKIPNKAQNRLPSGHPVLFL</sequence>